<dbReference type="SMART" id="SM00256">
    <property type="entry name" value="FBOX"/>
    <property type="match status" value="1"/>
</dbReference>
<reference evidence="3 4" key="1">
    <citation type="journal article" date="2020" name="Nat. Food">
        <title>A phased Vanilla planifolia genome enables genetic improvement of flavour and production.</title>
        <authorList>
            <person name="Hasing T."/>
            <person name="Tang H."/>
            <person name="Brym M."/>
            <person name="Khazi F."/>
            <person name="Huang T."/>
            <person name="Chambers A.H."/>
        </authorList>
    </citation>
    <scope>NUCLEOTIDE SEQUENCE [LARGE SCALE GENOMIC DNA]</scope>
    <source>
        <tissue evidence="3">Leaf</tissue>
    </source>
</reference>
<dbReference type="OrthoDB" id="6482909at2759"/>
<dbReference type="InterPro" id="IPR011043">
    <property type="entry name" value="Gal_Oxase/kelch_b-propeller"/>
</dbReference>
<dbReference type="Pfam" id="PF00646">
    <property type="entry name" value="F-box"/>
    <property type="match status" value="1"/>
</dbReference>
<sequence length="253" mass="28835">MEAKLELLNMLEANTCPYKRSRSEKSGKRLFTIPNLIDSMEQEIWKEFPEDLFEAVIARLPIPTLFRFRTVCRKWNSLISSSSFSSHFAEVQHLNPWFCTIVYDNINRIDSANCGAMYDPSLKKWHHPLIPTLRSKKIILTVASAGGLVCLLDINNRHFYICNPLIKSVKQLPPRSGRFYLRVAVGMALTKSTTDCGYKVVWLGCNGDYESYDSLQNCWTRQGSLPHGIKLPLSLNFGSQTVCIGSTLYFILN</sequence>
<name>A0A835RPR9_VANPL</name>
<dbReference type="Proteomes" id="UP000639772">
    <property type="component" value="Chromosome 3"/>
</dbReference>
<dbReference type="PANTHER" id="PTHR31672">
    <property type="entry name" value="BNACNNG10540D PROTEIN"/>
    <property type="match status" value="1"/>
</dbReference>
<dbReference type="SUPFAM" id="SSF50965">
    <property type="entry name" value="Galactose oxidase, central domain"/>
    <property type="match status" value="1"/>
</dbReference>
<dbReference type="InterPro" id="IPR036047">
    <property type="entry name" value="F-box-like_dom_sf"/>
</dbReference>
<dbReference type="InterPro" id="IPR050796">
    <property type="entry name" value="SCF_F-box_component"/>
</dbReference>
<protein>
    <recommendedName>
        <fullName evidence="2">F-box domain-containing protein</fullName>
    </recommendedName>
</protein>
<dbReference type="AlphaFoldDB" id="A0A835RPR9"/>
<dbReference type="SUPFAM" id="SSF81383">
    <property type="entry name" value="F-box domain"/>
    <property type="match status" value="1"/>
</dbReference>
<dbReference type="EMBL" id="JADCNM010000003">
    <property type="protein sequence ID" value="KAG0489852.1"/>
    <property type="molecule type" value="Genomic_DNA"/>
</dbReference>
<dbReference type="FunFam" id="1.20.1280.50:FF:000008">
    <property type="entry name" value="F-box only protein 6"/>
    <property type="match status" value="1"/>
</dbReference>
<dbReference type="Gene3D" id="1.20.1280.50">
    <property type="match status" value="1"/>
</dbReference>
<proteinExistence type="predicted"/>
<organism evidence="3 4">
    <name type="scientific">Vanilla planifolia</name>
    <name type="common">Vanilla</name>
    <dbReference type="NCBI Taxonomy" id="51239"/>
    <lineage>
        <taxon>Eukaryota</taxon>
        <taxon>Viridiplantae</taxon>
        <taxon>Streptophyta</taxon>
        <taxon>Embryophyta</taxon>
        <taxon>Tracheophyta</taxon>
        <taxon>Spermatophyta</taxon>
        <taxon>Magnoliopsida</taxon>
        <taxon>Liliopsida</taxon>
        <taxon>Asparagales</taxon>
        <taxon>Orchidaceae</taxon>
        <taxon>Vanilloideae</taxon>
        <taxon>Vanilleae</taxon>
        <taxon>Vanilla</taxon>
    </lineage>
</organism>
<dbReference type="InterPro" id="IPR001810">
    <property type="entry name" value="F-box_dom"/>
</dbReference>
<evidence type="ECO:0000256" key="1">
    <source>
        <dbReference type="ARBA" id="ARBA00022737"/>
    </source>
</evidence>
<evidence type="ECO:0000313" key="4">
    <source>
        <dbReference type="Proteomes" id="UP000639772"/>
    </source>
</evidence>
<accession>A0A835RPR9</accession>
<feature type="domain" description="F-box" evidence="2">
    <location>
        <begin position="42"/>
        <end position="91"/>
    </location>
</feature>
<dbReference type="PANTHER" id="PTHR31672:SF12">
    <property type="entry name" value="F-BOX DOMAIN-CONTAINING PROTEIN"/>
    <property type="match status" value="1"/>
</dbReference>
<comment type="caution">
    <text evidence="3">The sequence shown here is derived from an EMBL/GenBank/DDBJ whole genome shotgun (WGS) entry which is preliminary data.</text>
</comment>
<gene>
    <name evidence="3" type="ORF">HPP92_006715</name>
</gene>
<evidence type="ECO:0000313" key="3">
    <source>
        <dbReference type="EMBL" id="KAG0489852.1"/>
    </source>
</evidence>
<keyword evidence="1" id="KW-0677">Repeat</keyword>
<dbReference type="PROSITE" id="PS50181">
    <property type="entry name" value="FBOX"/>
    <property type="match status" value="1"/>
</dbReference>
<evidence type="ECO:0000259" key="2">
    <source>
        <dbReference type="PROSITE" id="PS50181"/>
    </source>
</evidence>